<dbReference type="Proteomes" id="UP000053989">
    <property type="component" value="Unassembled WGS sequence"/>
</dbReference>
<evidence type="ECO:0000313" key="1">
    <source>
        <dbReference type="EMBL" id="KIM51448.1"/>
    </source>
</evidence>
<keyword evidence="2" id="KW-1185">Reference proteome</keyword>
<evidence type="ECO:0000313" key="2">
    <source>
        <dbReference type="Proteomes" id="UP000053989"/>
    </source>
</evidence>
<reference evidence="1 2" key="1">
    <citation type="submission" date="2014-04" db="EMBL/GenBank/DDBJ databases">
        <authorList>
            <consortium name="DOE Joint Genome Institute"/>
            <person name="Kuo A."/>
            <person name="Kohler A."/>
            <person name="Nagy L.G."/>
            <person name="Floudas D."/>
            <person name="Copeland A."/>
            <person name="Barry K.W."/>
            <person name="Cichocki N."/>
            <person name="Veneault-Fourrey C."/>
            <person name="LaButti K."/>
            <person name="Lindquist E.A."/>
            <person name="Lipzen A."/>
            <person name="Lundell T."/>
            <person name="Morin E."/>
            <person name="Murat C."/>
            <person name="Sun H."/>
            <person name="Tunlid A."/>
            <person name="Henrissat B."/>
            <person name="Grigoriev I.V."/>
            <person name="Hibbett D.S."/>
            <person name="Martin F."/>
            <person name="Nordberg H.P."/>
            <person name="Cantor M.N."/>
            <person name="Hua S.X."/>
        </authorList>
    </citation>
    <scope>NUCLEOTIDE SEQUENCE [LARGE SCALE GENOMIC DNA]</scope>
    <source>
        <strain evidence="1 2">Foug A</strain>
    </source>
</reference>
<name>A0A0C2YNZ2_9AGAM</name>
<protein>
    <submittedName>
        <fullName evidence="1">Uncharacterized protein</fullName>
    </submittedName>
</protein>
<gene>
    <name evidence="1" type="ORF">SCLCIDRAFT_33435</name>
</gene>
<sequence>MTVQSTLGLLVPDSKLVSGHKGLSMTRNIQTFYEVIRRLPGADPVYVTDCKVYIIITRSPSLLPWNHQHKFVLAVANVGDEEVQVILERNRVSADSNVEECAVTVYLGKVKSCFERHFDRKYPPKCIQHLIWPEGNRPTLLSLAMIANSVSDSIDTAILKSKTSSHQCSFFSRMVFVALKTVFPSCVRQPHSPPWGLRTMLGSYRKVDVNVCTTAVEAVINASRMYRYLESFELKR</sequence>
<dbReference type="InParanoid" id="A0A0C2YNZ2"/>
<proteinExistence type="predicted"/>
<accession>A0A0C2YNZ2</accession>
<dbReference type="HOGENOM" id="CLU_1176011_0_0_1"/>
<reference evidence="2" key="2">
    <citation type="submission" date="2015-01" db="EMBL/GenBank/DDBJ databases">
        <title>Evolutionary Origins and Diversification of the Mycorrhizal Mutualists.</title>
        <authorList>
            <consortium name="DOE Joint Genome Institute"/>
            <consortium name="Mycorrhizal Genomics Consortium"/>
            <person name="Kohler A."/>
            <person name="Kuo A."/>
            <person name="Nagy L.G."/>
            <person name="Floudas D."/>
            <person name="Copeland A."/>
            <person name="Barry K.W."/>
            <person name="Cichocki N."/>
            <person name="Veneault-Fourrey C."/>
            <person name="LaButti K."/>
            <person name="Lindquist E.A."/>
            <person name="Lipzen A."/>
            <person name="Lundell T."/>
            <person name="Morin E."/>
            <person name="Murat C."/>
            <person name="Riley R."/>
            <person name="Ohm R."/>
            <person name="Sun H."/>
            <person name="Tunlid A."/>
            <person name="Henrissat B."/>
            <person name="Grigoriev I.V."/>
            <person name="Hibbett D.S."/>
            <person name="Martin F."/>
        </authorList>
    </citation>
    <scope>NUCLEOTIDE SEQUENCE [LARGE SCALE GENOMIC DNA]</scope>
    <source>
        <strain evidence="2">Foug A</strain>
    </source>
</reference>
<organism evidence="1 2">
    <name type="scientific">Scleroderma citrinum Foug A</name>
    <dbReference type="NCBI Taxonomy" id="1036808"/>
    <lineage>
        <taxon>Eukaryota</taxon>
        <taxon>Fungi</taxon>
        <taxon>Dikarya</taxon>
        <taxon>Basidiomycota</taxon>
        <taxon>Agaricomycotina</taxon>
        <taxon>Agaricomycetes</taxon>
        <taxon>Agaricomycetidae</taxon>
        <taxon>Boletales</taxon>
        <taxon>Sclerodermatineae</taxon>
        <taxon>Sclerodermataceae</taxon>
        <taxon>Scleroderma</taxon>
    </lineage>
</organism>
<dbReference type="AlphaFoldDB" id="A0A0C2YNZ2"/>
<dbReference type="EMBL" id="KN822257">
    <property type="protein sequence ID" value="KIM51448.1"/>
    <property type="molecule type" value="Genomic_DNA"/>
</dbReference>